<dbReference type="InterPro" id="IPR023827">
    <property type="entry name" value="Peptidase_S8_Asp-AS"/>
</dbReference>
<feature type="active site" description="Charge relay system" evidence="9 10">
    <location>
        <position position="438"/>
    </location>
</feature>
<feature type="active site" description="Charge relay system" evidence="9 10">
    <location>
        <position position="157"/>
    </location>
</feature>
<evidence type="ECO:0000256" key="1">
    <source>
        <dbReference type="ARBA" id="ARBA00004613"/>
    </source>
</evidence>
<dbReference type="PANTHER" id="PTHR10795">
    <property type="entry name" value="PROPROTEIN CONVERTASE SUBTILISIN/KEXIN"/>
    <property type="match status" value="1"/>
</dbReference>
<feature type="region of interest" description="Disordered" evidence="11">
    <location>
        <begin position="205"/>
        <end position="225"/>
    </location>
</feature>
<evidence type="ECO:0000256" key="3">
    <source>
        <dbReference type="ARBA" id="ARBA00022525"/>
    </source>
</evidence>
<dbReference type="Pfam" id="PF00082">
    <property type="entry name" value="Peptidase_S8"/>
    <property type="match status" value="1"/>
</dbReference>
<keyword evidence="7 10" id="KW-0720">Serine protease</keyword>
<organism evidence="17 18">
    <name type="scientific">Prunus avium</name>
    <name type="common">Cherry</name>
    <name type="synonym">Cerasus avium</name>
    <dbReference type="NCBI Taxonomy" id="42229"/>
    <lineage>
        <taxon>Eukaryota</taxon>
        <taxon>Viridiplantae</taxon>
        <taxon>Streptophyta</taxon>
        <taxon>Embryophyta</taxon>
        <taxon>Tracheophyta</taxon>
        <taxon>Spermatophyta</taxon>
        <taxon>Magnoliopsida</taxon>
        <taxon>eudicotyledons</taxon>
        <taxon>Gunneridae</taxon>
        <taxon>Pentapetalae</taxon>
        <taxon>rosids</taxon>
        <taxon>fabids</taxon>
        <taxon>Rosales</taxon>
        <taxon>Rosaceae</taxon>
        <taxon>Amygdaloideae</taxon>
        <taxon>Amygdaleae</taxon>
        <taxon>Prunus</taxon>
    </lineage>
</organism>
<evidence type="ECO:0000256" key="4">
    <source>
        <dbReference type="ARBA" id="ARBA00022670"/>
    </source>
</evidence>
<gene>
    <name evidence="18" type="primary">LOC110773491</name>
</gene>
<proteinExistence type="inferred from homology"/>
<comment type="similarity">
    <text evidence="2 10">Belongs to the peptidase S8 family.</text>
</comment>
<dbReference type="GO" id="GO:0005576">
    <property type="term" value="C:extracellular region"/>
    <property type="evidence" value="ECO:0007669"/>
    <property type="project" value="UniProtKB-SubCell"/>
</dbReference>
<reference evidence="18" key="1">
    <citation type="submission" date="2025-08" db="UniProtKB">
        <authorList>
            <consortium name="RefSeq"/>
        </authorList>
    </citation>
    <scope>IDENTIFICATION</scope>
</reference>
<evidence type="ECO:0000259" key="14">
    <source>
        <dbReference type="Pfam" id="PF02225"/>
    </source>
</evidence>
<dbReference type="InterPro" id="IPR000209">
    <property type="entry name" value="Peptidase_S8/S53_dom"/>
</dbReference>
<keyword evidence="6 10" id="KW-0378">Hydrolase</keyword>
<evidence type="ECO:0000256" key="9">
    <source>
        <dbReference type="PIRSR" id="PIRSR615500-1"/>
    </source>
</evidence>
<accession>A0A6P5U326</accession>
<dbReference type="GO" id="GO:0006508">
    <property type="term" value="P:proteolysis"/>
    <property type="evidence" value="ECO:0007669"/>
    <property type="project" value="UniProtKB-KW"/>
</dbReference>
<dbReference type="KEGG" id="pavi:110773491"/>
<keyword evidence="3" id="KW-0964">Secreted</keyword>
<dbReference type="Gene3D" id="3.30.70.80">
    <property type="entry name" value="Peptidase S8 propeptide/proteinase inhibitor I9"/>
    <property type="match status" value="1"/>
</dbReference>
<feature type="chain" id="PRO_5027902773" evidence="12">
    <location>
        <begin position="29"/>
        <end position="658"/>
    </location>
</feature>
<dbReference type="InterPro" id="IPR034197">
    <property type="entry name" value="Peptidases_S8_3"/>
</dbReference>
<dbReference type="AlphaFoldDB" id="A0A6P5U326"/>
<feature type="domain" description="Inhibitor I9" evidence="15">
    <location>
        <begin position="39"/>
        <end position="125"/>
    </location>
</feature>
<feature type="domain" description="Subtilisin-like protease fibronectin type-III" evidence="16">
    <location>
        <begin position="552"/>
        <end position="654"/>
    </location>
</feature>
<dbReference type="GeneID" id="110773491"/>
<feature type="signal peptide" evidence="12">
    <location>
        <begin position="1"/>
        <end position="28"/>
    </location>
</feature>
<evidence type="ECO:0000256" key="7">
    <source>
        <dbReference type="ARBA" id="ARBA00022825"/>
    </source>
</evidence>
<feature type="domain" description="Peptidase S8/S53" evidence="13">
    <location>
        <begin position="148"/>
        <end position="479"/>
    </location>
</feature>
<dbReference type="InterPro" id="IPR045051">
    <property type="entry name" value="SBT"/>
</dbReference>
<evidence type="ECO:0000259" key="13">
    <source>
        <dbReference type="Pfam" id="PF00082"/>
    </source>
</evidence>
<protein>
    <submittedName>
        <fullName evidence="18">Subtilisin-like protease SBT1.2</fullName>
    </submittedName>
</protein>
<evidence type="ECO:0000256" key="2">
    <source>
        <dbReference type="ARBA" id="ARBA00011073"/>
    </source>
</evidence>
<dbReference type="GO" id="GO:0004252">
    <property type="term" value="F:serine-type endopeptidase activity"/>
    <property type="evidence" value="ECO:0007669"/>
    <property type="project" value="UniProtKB-UniRule"/>
</dbReference>
<keyword evidence="8" id="KW-0325">Glycoprotein</keyword>
<dbReference type="Proteomes" id="UP000515124">
    <property type="component" value="Unplaced"/>
</dbReference>
<evidence type="ECO:0000256" key="5">
    <source>
        <dbReference type="ARBA" id="ARBA00022729"/>
    </source>
</evidence>
<keyword evidence="4 10" id="KW-0645">Protease</keyword>
<feature type="domain" description="PA" evidence="14">
    <location>
        <begin position="300"/>
        <end position="357"/>
    </location>
</feature>
<sequence length="658" mass="69920">MESKKCVVLQMQIVYLLSLLFMFSLSLAVTDEEQNDMQTYIVWVEKPVAQGSSAQSHEDLESWYHTFLPESTIATSNQLSKPRIVHAYHNVATGFAAKLTPEDVKAMEKKPGFVSAHPEAILPLHTTHSPNFLGLNQGMGFWKGSNYGKGVIIGVLDTGVSPDHPSFSDAGVPPPPAKWKGKCEFNGRVCNNKLIGARNFNGISTGQPAGDPPLDQEGHGTHTSSTAAGNFVKGAALFGMAKGTAVGMAPHAHLAIYRVCSAVGCAEGDILAAMDAAVDDGVDVLSLSLGGFSRPFYSDVLCERGGAGGRIDKGAEVKRAGGAAMILMNQRIDGFSTLADPHLLPTAHVSYDAGLKIKFYIKSTTKPTATILFKGTVIGDKHAPSVASFSSRGPSTASPGILKPDITGPGVSILATWPVSVDNATKSKATFNIISGTSMSCPHLSGIAALLKGSHPDWSPAAIKSAIMTTADVHNLGGKSIVDQTLKAADLFAIGAGHVNPSKANDPGLVYDTQPKNYIQYLCGLNYTDKQIQIITQQTVDCSKIGAIPEAQLNYPSFSIIVGSNKKTKSQLYTRTVKNVGQANSTYKLDILAPNKVDVNVSPEVLKFTKVKQTITYRVKFVAQEGAGKDGVLFGQGYLRWVSDKHNVTSPMVVIFGS</sequence>
<evidence type="ECO:0000256" key="12">
    <source>
        <dbReference type="SAM" id="SignalP"/>
    </source>
</evidence>
<dbReference type="GO" id="GO:0009610">
    <property type="term" value="P:response to symbiotic fungus"/>
    <property type="evidence" value="ECO:0007669"/>
    <property type="project" value="UniProtKB-ARBA"/>
</dbReference>
<dbReference type="CDD" id="cd04852">
    <property type="entry name" value="Peptidases_S8_3"/>
    <property type="match status" value="1"/>
</dbReference>
<dbReference type="InterPro" id="IPR041469">
    <property type="entry name" value="Subtilisin-like_FN3"/>
</dbReference>
<dbReference type="Pfam" id="PF17766">
    <property type="entry name" value="fn3_6"/>
    <property type="match status" value="1"/>
</dbReference>
<dbReference type="InterPro" id="IPR003137">
    <property type="entry name" value="PA_domain"/>
</dbReference>
<dbReference type="InterPro" id="IPR037045">
    <property type="entry name" value="S8pro/Inhibitor_I9_sf"/>
</dbReference>
<dbReference type="PROSITE" id="PS51892">
    <property type="entry name" value="SUBTILASE"/>
    <property type="match status" value="1"/>
</dbReference>
<evidence type="ECO:0000313" key="17">
    <source>
        <dbReference type="Proteomes" id="UP000515124"/>
    </source>
</evidence>
<evidence type="ECO:0000259" key="15">
    <source>
        <dbReference type="Pfam" id="PF05922"/>
    </source>
</evidence>
<keyword evidence="5 12" id="KW-0732">Signal</keyword>
<dbReference type="InterPro" id="IPR036852">
    <property type="entry name" value="Peptidase_S8/S53_dom_sf"/>
</dbReference>
<evidence type="ECO:0000256" key="11">
    <source>
        <dbReference type="SAM" id="MobiDB-lite"/>
    </source>
</evidence>
<evidence type="ECO:0000256" key="8">
    <source>
        <dbReference type="ARBA" id="ARBA00023180"/>
    </source>
</evidence>
<evidence type="ECO:0000256" key="10">
    <source>
        <dbReference type="PROSITE-ProRule" id="PRU01240"/>
    </source>
</evidence>
<dbReference type="Pfam" id="PF02225">
    <property type="entry name" value="PA"/>
    <property type="match status" value="1"/>
</dbReference>
<dbReference type="SUPFAM" id="SSF52743">
    <property type="entry name" value="Subtilisin-like"/>
    <property type="match status" value="1"/>
</dbReference>
<keyword evidence="17" id="KW-1185">Reference proteome</keyword>
<name>A0A6P5U326_PRUAV</name>
<dbReference type="Gene3D" id="2.60.40.2310">
    <property type="match status" value="1"/>
</dbReference>
<dbReference type="Gene3D" id="3.40.50.200">
    <property type="entry name" value="Peptidase S8/S53 domain"/>
    <property type="match status" value="2"/>
</dbReference>
<evidence type="ECO:0000259" key="16">
    <source>
        <dbReference type="Pfam" id="PF17766"/>
    </source>
</evidence>
<evidence type="ECO:0000313" key="18">
    <source>
        <dbReference type="RefSeq" id="XP_021833706.1"/>
    </source>
</evidence>
<dbReference type="PROSITE" id="PS00136">
    <property type="entry name" value="SUBTILASE_ASP"/>
    <property type="match status" value="1"/>
</dbReference>
<feature type="active site" description="Charge relay system" evidence="9 10">
    <location>
        <position position="219"/>
    </location>
</feature>
<dbReference type="Pfam" id="PF05922">
    <property type="entry name" value="Inhibitor_I9"/>
    <property type="match status" value="1"/>
</dbReference>
<dbReference type="InterPro" id="IPR015500">
    <property type="entry name" value="Peptidase_S8_subtilisin-rel"/>
</dbReference>
<dbReference type="Gene3D" id="3.50.30.30">
    <property type="match status" value="1"/>
</dbReference>
<dbReference type="PRINTS" id="PR00723">
    <property type="entry name" value="SUBTILISIN"/>
</dbReference>
<evidence type="ECO:0000256" key="6">
    <source>
        <dbReference type="ARBA" id="ARBA00022801"/>
    </source>
</evidence>
<comment type="subcellular location">
    <subcellularLocation>
        <location evidence="1">Secreted</location>
    </subcellularLocation>
</comment>
<dbReference type="InterPro" id="IPR010259">
    <property type="entry name" value="S8pro/Inhibitor_I9"/>
</dbReference>
<dbReference type="RefSeq" id="XP_021833706.1">
    <property type="nucleotide sequence ID" value="XM_021978014.1"/>
</dbReference>